<keyword evidence="4" id="KW-0460">Magnesium</keyword>
<dbReference type="InterPro" id="IPR015797">
    <property type="entry name" value="NUDIX_hydrolase-like_dom_sf"/>
</dbReference>
<dbReference type="GO" id="GO:0046872">
    <property type="term" value="F:metal ion binding"/>
    <property type="evidence" value="ECO:0007669"/>
    <property type="project" value="UniProtKB-KW"/>
</dbReference>
<evidence type="ECO:0000259" key="6">
    <source>
        <dbReference type="PROSITE" id="PS51462"/>
    </source>
</evidence>
<dbReference type="AlphaFoldDB" id="G4ZK88"/>
<name>G4ZK88_PHYSP</name>
<keyword evidence="2" id="KW-0479">Metal-binding</keyword>
<dbReference type="SUPFAM" id="SSF55811">
    <property type="entry name" value="Nudix"/>
    <property type="match status" value="1"/>
</dbReference>
<dbReference type="Gene3D" id="3.90.79.10">
    <property type="entry name" value="Nucleoside Triphosphate Pyrophosphohydrolase"/>
    <property type="match status" value="1"/>
</dbReference>
<keyword evidence="3" id="KW-0378">Hydrolase</keyword>
<dbReference type="FunFam" id="3.90.79.10:FF:000200">
    <property type="entry name" value="Uncharacterized protein"/>
    <property type="match status" value="1"/>
</dbReference>
<keyword evidence="8" id="KW-1185">Reference proteome</keyword>
<dbReference type="InterPro" id="IPR000086">
    <property type="entry name" value="NUDIX_hydrolase_dom"/>
</dbReference>
<feature type="domain" description="Nudix hydrolase" evidence="6">
    <location>
        <begin position="64"/>
        <end position="194"/>
    </location>
</feature>
<dbReference type="SMR" id="G4ZK88"/>
<dbReference type="GO" id="GO:0016462">
    <property type="term" value="F:pyrophosphatase activity"/>
    <property type="evidence" value="ECO:0007669"/>
    <property type="project" value="InterPro"/>
</dbReference>
<evidence type="ECO:0000313" key="7">
    <source>
        <dbReference type="EMBL" id="EGZ15205.1"/>
    </source>
</evidence>
<dbReference type="PROSITE" id="PS51462">
    <property type="entry name" value="NUDIX"/>
    <property type="match status" value="1"/>
</dbReference>
<dbReference type="InterPro" id="IPR047198">
    <property type="entry name" value="DDP-like_NUDIX"/>
</dbReference>
<dbReference type="KEGG" id="psoj:PHYSODRAFT_509360"/>
<dbReference type="GO" id="GO:0005737">
    <property type="term" value="C:cytoplasm"/>
    <property type="evidence" value="ECO:0007669"/>
    <property type="project" value="TreeGrafter"/>
</dbReference>
<dbReference type="GO" id="GO:0005634">
    <property type="term" value="C:nucleus"/>
    <property type="evidence" value="ECO:0007669"/>
    <property type="project" value="TreeGrafter"/>
</dbReference>
<dbReference type="PANTHER" id="PTHR12629">
    <property type="entry name" value="DIPHOSPHOINOSITOL POLYPHOSPHATE PHOSPHOHYDROLASE"/>
    <property type="match status" value="1"/>
</dbReference>
<proteinExistence type="predicted"/>
<dbReference type="PANTHER" id="PTHR12629:SF0">
    <property type="entry name" value="DIPHOSPHOINOSITOL-POLYPHOSPHATE DIPHOSPHATASE"/>
    <property type="match status" value="1"/>
</dbReference>
<evidence type="ECO:0000313" key="8">
    <source>
        <dbReference type="Proteomes" id="UP000002640"/>
    </source>
</evidence>
<feature type="region of interest" description="Disordered" evidence="5">
    <location>
        <begin position="1"/>
        <end position="35"/>
    </location>
</feature>
<evidence type="ECO:0000256" key="2">
    <source>
        <dbReference type="ARBA" id="ARBA00022723"/>
    </source>
</evidence>
<dbReference type="InParanoid" id="G4ZK88"/>
<dbReference type="STRING" id="1094619.G4ZK88"/>
<evidence type="ECO:0000256" key="1">
    <source>
        <dbReference type="ARBA" id="ARBA00001946"/>
    </source>
</evidence>
<gene>
    <name evidence="7" type="ORF">PHYSODRAFT_509360</name>
</gene>
<dbReference type="GeneID" id="20658979"/>
<dbReference type="PROSITE" id="PS00893">
    <property type="entry name" value="NUDIX_BOX"/>
    <property type="match status" value="1"/>
</dbReference>
<evidence type="ECO:0000256" key="4">
    <source>
        <dbReference type="ARBA" id="ARBA00022842"/>
    </source>
</evidence>
<evidence type="ECO:0000256" key="5">
    <source>
        <dbReference type="SAM" id="MobiDB-lite"/>
    </source>
</evidence>
<dbReference type="EMBL" id="JH159155">
    <property type="protein sequence ID" value="EGZ15205.1"/>
    <property type="molecule type" value="Genomic_DNA"/>
</dbReference>
<dbReference type="InterPro" id="IPR020084">
    <property type="entry name" value="NUDIX_hydrolase_CS"/>
</dbReference>
<accession>G4ZK88</accession>
<reference evidence="7 8" key="1">
    <citation type="journal article" date="2006" name="Science">
        <title>Phytophthora genome sequences uncover evolutionary origins and mechanisms of pathogenesis.</title>
        <authorList>
            <person name="Tyler B.M."/>
            <person name="Tripathy S."/>
            <person name="Zhang X."/>
            <person name="Dehal P."/>
            <person name="Jiang R.H."/>
            <person name="Aerts A."/>
            <person name="Arredondo F.D."/>
            <person name="Baxter L."/>
            <person name="Bensasson D."/>
            <person name="Beynon J.L."/>
            <person name="Chapman J."/>
            <person name="Damasceno C.M."/>
            <person name="Dorrance A.E."/>
            <person name="Dou D."/>
            <person name="Dickerman A.W."/>
            <person name="Dubchak I.L."/>
            <person name="Garbelotto M."/>
            <person name="Gijzen M."/>
            <person name="Gordon S.G."/>
            <person name="Govers F."/>
            <person name="Grunwald N.J."/>
            <person name="Huang W."/>
            <person name="Ivors K.L."/>
            <person name="Jones R.W."/>
            <person name="Kamoun S."/>
            <person name="Krampis K."/>
            <person name="Lamour K.H."/>
            <person name="Lee M.K."/>
            <person name="McDonald W.H."/>
            <person name="Medina M."/>
            <person name="Meijer H.J."/>
            <person name="Nordberg E.K."/>
            <person name="Maclean D.J."/>
            <person name="Ospina-Giraldo M.D."/>
            <person name="Morris P.F."/>
            <person name="Phuntumart V."/>
            <person name="Putnam N.H."/>
            <person name="Rash S."/>
            <person name="Rose J.K."/>
            <person name="Sakihama Y."/>
            <person name="Salamov A.A."/>
            <person name="Savidor A."/>
            <person name="Scheuring C.F."/>
            <person name="Smith B.M."/>
            <person name="Sobral B.W."/>
            <person name="Terry A."/>
            <person name="Torto-Alalibo T.A."/>
            <person name="Win J."/>
            <person name="Xu Z."/>
            <person name="Zhang H."/>
            <person name="Grigoriev I.V."/>
            <person name="Rokhsar D.S."/>
            <person name="Boore J.L."/>
        </authorList>
    </citation>
    <scope>NUCLEOTIDE SEQUENCE [LARGE SCALE GENOMIC DNA]</scope>
    <source>
        <strain evidence="7 8">P6497</strain>
    </source>
</reference>
<evidence type="ECO:0000256" key="3">
    <source>
        <dbReference type="ARBA" id="ARBA00022801"/>
    </source>
</evidence>
<dbReference type="RefSeq" id="XP_009528954.1">
    <property type="nucleotide sequence ID" value="XM_009530659.1"/>
</dbReference>
<sequence>MTESPAIDSERPSDAADPVLQPALSPPNKRSPTGMHKELLLDDKRLASRLLQSRVGRDKQRYDGNTRLLACIVVSRRQRGAAAVEFLLISSSKHPTQWILPKGGWENDESAAECALREADEEAGVTGDIVGELGTLDFASQQGKPCRFYGFKLAATQVFLDWAENTRQRKWVYLEEARELLQHRPELVEMVSRAAAL</sequence>
<dbReference type="Pfam" id="PF00293">
    <property type="entry name" value="NUDIX"/>
    <property type="match status" value="1"/>
</dbReference>
<comment type="cofactor">
    <cofactor evidence="1">
        <name>Mg(2+)</name>
        <dbReference type="ChEBI" id="CHEBI:18420"/>
    </cofactor>
</comment>
<protein>
    <recommendedName>
        <fullName evidence="6">Nudix hydrolase domain-containing protein</fullName>
    </recommendedName>
</protein>
<dbReference type="Proteomes" id="UP000002640">
    <property type="component" value="Unassembled WGS sequence"/>
</dbReference>
<dbReference type="CDD" id="cd04666">
    <property type="entry name" value="NUDIX_DIPP2_like_Nudt4"/>
    <property type="match status" value="1"/>
</dbReference>
<organism evidence="7 8">
    <name type="scientific">Phytophthora sojae (strain P6497)</name>
    <name type="common">Soybean stem and root rot agent</name>
    <name type="synonym">Phytophthora megasperma f. sp. glycines</name>
    <dbReference type="NCBI Taxonomy" id="1094619"/>
    <lineage>
        <taxon>Eukaryota</taxon>
        <taxon>Sar</taxon>
        <taxon>Stramenopiles</taxon>
        <taxon>Oomycota</taxon>
        <taxon>Peronosporomycetes</taxon>
        <taxon>Peronosporales</taxon>
        <taxon>Peronosporaceae</taxon>
        <taxon>Phytophthora</taxon>
    </lineage>
</organism>
<dbReference type="OMA" id="EDQWPEM"/>